<feature type="transmembrane region" description="Helical" evidence="4">
    <location>
        <begin position="256"/>
        <end position="275"/>
    </location>
</feature>
<dbReference type="EMBL" id="JAUORK010000002">
    <property type="protein sequence ID" value="MDO6671002.1"/>
    <property type="molecule type" value="Genomic_DNA"/>
</dbReference>
<reference evidence="5" key="1">
    <citation type="submission" date="2023-07" db="EMBL/GenBank/DDBJ databases">
        <title>Genome content predicts the carbon catabolic preferences of heterotrophic bacteria.</title>
        <authorList>
            <person name="Gralka M."/>
        </authorList>
    </citation>
    <scope>NUCLEOTIDE SEQUENCE</scope>
    <source>
        <strain evidence="5">C2R13</strain>
    </source>
</reference>
<keyword evidence="3 4" id="KW-0472">Membrane</keyword>
<evidence type="ECO:0000256" key="3">
    <source>
        <dbReference type="ARBA" id="ARBA00023136"/>
    </source>
</evidence>
<feature type="transmembrane region" description="Helical" evidence="4">
    <location>
        <begin position="158"/>
        <end position="177"/>
    </location>
</feature>
<dbReference type="GO" id="GO:0022857">
    <property type="term" value="F:transmembrane transporter activity"/>
    <property type="evidence" value="ECO:0007669"/>
    <property type="project" value="InterPro"/>
</dbReference>
<dbReference type="Pfam" id="PF07690">
    <property type="entry name" value="MFS_1"/>
    <property type="match status" value="1"/>
</dbReference>
<dbReference type="RefSeq" id="WP_303592835.1">
    <property type="nucleotide sequence ID" value="NZ_JAUORK010000002.1"/>
</dbReference>
<protein>
    <submittedName>
        <fullName evidence="5">Organoarsenical effux MFS transporter ArsJ</fullName>
    </submittedName>
</protein>
<evidence type="ECO:0000313" key="5">
    <source>
        <dbReference type="EMBL" id="MDO6671002.1"/>
    </source>
</evidence>
<organism evidence="5 6">
    <name type="scientific">Cobetia amphilecti</name>
    <dbReference type="NCBI Taxonomy" id="1055104"/>
    <lineage>
        <taxon>Bacteria</taxon>
        <taxon>Pseudomonadati</taxon>
        <taxon>Pseudomonadota</taxon>
        <taxon>Gammaproteobacteria</taxon>
        <taxon>Oceanospirillales</taxon>
        <taxon>Halomonadaceae</taxon>
        <taxon>Cobetia</taxon>
    </lineage>
</organism>
<keyword evidence="1 4" id="KW-0812">Transmembrane</keyword>
<name>A0AAP4WWC9_9GAMM</name>
<comment type="caution">
    <text evidence="5">The sequence shown here is derived from an EMBL/GenBank/DDBJ whole genome shotgun (WGS) entry which is preliminary data.</text>
</comment>
<feature type="transmembrane region" description="Helical" evidence="4">
    <location>
        <begin position="376"/>
        <end position="401"/>
    </location>
</feature>
<feature type="transmembrane region" description="Helical" evidence="4">
    <location>
        <begin position="329"/>
        <end position="355"/>
    </location>
</feature>
<proteinExistence type="predicted"/>
<dbReference type="Proteomes" id="UP001170481">
    <property type="component" value="Unassembled WGS sequence"/>
</dbReference>
<feature type="transmembrane region" description="Helical" evidence="4">
    <location>
        <begin position="85"/>
        <end position="113"/>
    </location>
</feature>
<dbReference type="SUPFAM" id="SSF103473">
    <property type="entry name" value="MFS general substrate transporter"/>
    <property type="match status" value="1"/>
</dbReference>
<evidence type="ECO:0000256" key="2">
    <source>
        <dbReference type="ARBA" id="ARBA00022989"/>
    </source>
</evidence>
<dbReference type="PANTHER" id="PTHR23547:SF1">
    <property type="entry name" value="MAJOR FACILITATOR SUPERFAMILY MFS_1"/>
    <property type="match status" value="1"/>
</dbReference>
<gene>
    <name evidence="5" type="primary">arsJ</name>
    <name evidence="5" type="ORF">Q4535_02610</name>
</gene>
<feature type="transmembrane region" description="Helical" evidence="4">
    <location>
        <begin position="20"/>
        <end position="38"/>
    </location>
</feature>
<dbReference type="InterPro" id="IPR047769">
    <property type="entry name" value="MFS_ArsJ"/>
</dbReference>
<sequence>MLARLRELPHEVRQYLLVTGNYWAFTLTDGALRMLVVLHFHSLGYSALDIALLFLFYEAFGVVTNLVGGWLGARLGLNRTMNAGLAMQLVALGMLLVPEPMLTVVWVMIAQALSGIAKDLNKMSAKSAIKVLVPKGQQAAESQSALYRWVALLTGSKNALKGLGFFLGGAALSLIGFQGTVLAMWLMLAVVLVLSLRKLSASLGQSKASRKPAFREMFSTSRAVNVLSAARMCLFAARDVWFVVALPVYLAEVHGWNFWTVGILMAAWVIGYGGVQTQAPHITGPIARRLSGDAGVRWMTVLLAGVLALLPALMASMSLDAELGGDSSAAILLGLAPLEWLIIGLLMFGVIFAVNSSWHSYLIVRFARSEGVSMDVGFYYMANAMGRLLGTLLSGWLYQAYGLEACLWWSAALVAASAVMAIALPSDTQHASTQETSAN</sequence>
<dbReference type="PANTHER" id="PTHR23547">
    <property type="entry name" value="MAJOR FACILITATOR SUPERFAMILY DOMAIN, GENERAL SUBSTRATE TRANSPORTER"/>
    <property type="match status" value="1"/>
</dbReference>
<evidence type="ECO:0000313" key="6">
    <source>
        <dbReference type="Proteomes" id="UP001170481"/>
    </source>
</evidence>
<feature type="transmembrane region" description="Helical" evidence="4">
    <location>
        <begin position="296"/>
        <end position="317"/>
    </location>
</feature>
<keyword evidence="2 4" id="KW-1133">Transmembrane helix</keyword>
<evidence type="ECO:0000256" key="1">
    <source>
        <dbReference type="ARBA" id="ARBA00022692"/>
    </source>
</evidence>
<dbReference type="InterPro" id="IPR011701">
    <property type="entry name" value="MFS"/>
</dbReference>
<dbReference type="Gene3D" id="1.20.1250.20">
    <property type="entry name" value="MFS general substrate transporter like domains"/>
    <property type="match status" value="2"/>
</dbReference>
<feature type="transmembrane region" description="Helical" evidence="4">
    <location>
        <begin position="50"/>
        <end position="73"/>
    </location>
</feature>
<dbReference type="NCBIfam" id="NF033734">
    <property type="entry name" value="MFS_ArsJ"/>
    <property type="match status" value="1"/>
</dbReference>
<dbReference type="AlphaFoldDB" id="A0AAP4WWC9"/>
<evidence type="ECO:0000256" key="4">
    <source>
        <dbReference type="SAM" id="Phobius"/>
    </source>
</evidence>
<accession>A0AAP4WWC9</accession>
<feature type="transmembrane region" description="Helical" evidence="4">
    <location>
        <begin position="407"/>
        <end position="424"/>
    </location>
</feature>
<dbReference type="InterPro" id="IPR036259">
    <property type="entry name" value="MFS_trans_sf"/>
</dbReference>